<dbReference type="PATRIC" id="fig|1434109.4.peg.3556"/>
<feature type="compositionally biased region" description="Polar residues" evidence="2">
    <location>
        <begin position="607"/>
        <end position="636"/>
    </location>
</feature>
<evidence type="ECO:0000256" key="1">
    <source>
        <dbReference type="ARBA" id="ARBA00022729"/>
    </source>
</evidence>
<dbReference type="RefSeq" id="WP_011306991.1">
    <property type="nucleotide sequence ID" value="NZ_CP009526.1"/>
</dbReference>
<dbReference type="Proteomes" id="UP000033038">
    <property type="component" value="Chromosome"/>
</dbReference>
<dbReference type="Gene3D" id="2.60.98.40">
    <property type="match status" value="2"/>
</dbReference>
<feature type="compositionally biased region" description="Low complexity" evidence="2">
    <location>
        <begin position="637"/>
        <end position="653"/>
    </location>
</feature>
<dbReference type="InterPro" id="IPR006457">
    <property type="entry name" value="S_layer-rel_Mac"/>
</dbReference>
<reference evidence="5 6" key="1">
    <citation type="submission" date="2014-07" db="EMBL/GenBank/DDBJ databases">
        <title>Methanogenic archaea and the global carbon cycle.</title>
        <authorList>
            <person name="Henriksen J.R."/>
            <person name="Luke J."/>
            <person name="Reinhart S."/>
            <person name="Benedict M.N."/>
            <person name="Youngblut N.D."/>
            <person name="Metcalf M.E."/>
            <person name="Whitaker R.J."/>
            <person name="Metcalf W.W."/>
        </authorList>
    </citation>
    <scope>NUCLEOTIDE SEQUENCE [LARGE SCALE GENOMIC DNA]</scope>
    <source>
        <strain evidence="5 6">Wiesmoor</strain>
    </source>
</reference>
<dbReference type="Pfam" id="PF18204">
    <property type="entry name" value="PGF-CTERM"/>
    <property type="match status" value="1"/>
</dbReference>
<dbReference type="GeneID" id="24824304"/>
<evidence type="ECO:0008006" key="7">
    <source>
        <dbReference type="Google" id="ProtNLM"/>
    </source>
</evidence>
<feature type="region of interest" description="Disordered" evidence="2">
    <location>
        <begin position="607"/>
        <end position="658"/>
    </location>
</feature>
<protein>
    <recommendedName>
        <fullName evidence="7">S-layer family duplication domain-containing protein</fullName>
    </recommendedName>
</protein>
<feature type="domain" description="S-layer family duplication" evidence="3">
    <location>
        <begin position="58"/>
        <end position="304"/>
    </location>
</feature>
<feature type="domain" description="PGF-CTERM archaeal protein-sorting signal" evidence="4">
    <location>
        <begin position="659"/>
        <end position="679"/>
    </location>
</feature>
<evidence type="ECO:0000313" key="5">
    <source>
        <dbReference type="EMBL" id="AKB51978.1"/>
    </source>
</evidence>
<feature type="domain" description="S-layer family duplication" evidence="3">
    <location>
        <begin position="332"/>
        <end position="574"/>
    </location>
</feature>
<keyword evidence="1" id="KW-0732">Signal</keyword>
<organism evidence="5 6">
    <name type="scientific">Methanosarcina barkeri str. Wiesmoor</name>
    <dbReference type="NCBI Taxonomy" id="1434109"/>
    <lineage>
        <taxon>Archaea</taxon>
        <taxon>Methanobacteriati</taxon>
        <taxon>Methanobacteriota</taxon>
        <taxon>Stenosarchaea group</taxon>
        <taxon>Methanomicrobia</taxon>
        <taxon>Methanosarcinales</taxon>
        <taxon>Methanosarcinaceae</taxon>
        <taxon>Methanosarcina</taxon>
    </lineage>
</organism>
<evidence type="ECO:0000259" key="4">
    <source>
        <dbReference type="Pfam" id="PF18204"/>
    </source>
</evidence>
<dbReference type="InterPro" id="IPR026371">
    <property type="entry name" value="PGF_CTERM"/>
</dbReference>
<dbReference type="SMR" id="A0A0E3QNK7"/>
<dbReference type="Gene3D" id="2.60.40.4190">
    <property type="match status" value="2"/>
</dbReference>
<dbReference type="AlphaFoldDB" id="A0A0E3QNK7"/>
<evidence type="ECO:0000259" key="3">
    <source>
        <dbReference type="Pfam" id="PF07752"/>
    </source>
</evidence>
<name>A0A0E3QNK7_METBA</name>
<sequence>MKRFVASAMAALMLLTVFASAAMADDNTTSAASTVEIRGPVYNGSSLTDILANTAYGNDTAITMDANKFAAFYYDIDNNVTTESLSIKNVAGTSGRTIGDNGLVYKTTIGKAEYENKDVDWGNYSVIGFFADKYIPLKSNAADKLAKLVLDSDDKYTLKTGESLDLGDGYSLQAKQVDVDGNKVWLEFDKDGEYVDDEIVSTDSGDHTWTCKVDDVQGEDDVPVLKVHVNQVFQGAVDSIAQIDAVWLIDYANAIKINSDDEFGKLNDVSINGPTITITNDDTFSLTKDSDQEIGQGLYFKVADSNDLRFYAYKQQTTPGTYDVRGTVVSGTQPYTWTSDNFAGFFYDLKKNVGTETLSVSDVNGRTIPKNGLNYSTTISKVDYNADDIFNGTYPVLGFFAQKYVPLKSTDASKLAKLVLDSDDKYTLKTGDTLDLGDGYSLQAKQVDVDGNKVWLEFDKEGEYVDDEIVSTDSGDHTWTCKVDDVQGEDDVPVLKAHVNQVFQGAVDSIAQIDGVWLIDYANAIKINSDDEFGKLNDVSINGPTITITNDDTFSLTKDSDQEIGEGMYFKVADSSDLRYYPYVEQTLGNGTVTTTLGNTTSIDNTTVTDNMSVTPTPVVNSTETPDVNASTPTNMETQTTTDTSATANNTTETKNKSPGFEIVPAIFGLLSVFYIVRKNR</sequence>
<proteinExistence type="predicted"/>
<accession>A0A0E3QNK7</accession>
<dbReference type="HOGENOM" id="CLU_014690_0_0_2"/>
<dbReference type="EMBL" id="CP009526">
    <property type="protein sequence ID" value="AKB51978.1"/>
    <property type="molecule type" value="Genomic_DNA"/>
</dbReference>
<evidence type="ECO:0000313" key="6">
    <source>
        <dbReference type="Proteomes" id="UP000033038"/>
    </source>
</evidence>
<evidence type="ECO:0000256" key="2">
    <source>
        <dbReference type="SAM" id="MobiDB-lite"/>
    </source>
</evidence>
<dbReference type="Pfam" id="PF07752">
    <property type="entry name" value="S-layer"/>
    <property type="match status" value="2"/>
</dbReference>
<dbReference type="NCBIfam" id="TIGR01567">
    <property type="entry name" value="S_layer_rel_Mac"/>
    <property type="match status" value="2"/>
</dbReference>
<dbReference type="KEGG" id="mbw:MSBRW_2725"/>
<gene>
    <name evidence="5" type="ORF">MSBRW_2725</name>
</gene>